<dbReference type="AlphaFoldDB" id="A0A834JKP8"/>
<feature type="compositionally biased region" description="Basic and acidic residues" evidence="1">
    <location>
        <begin position="37"/>
        <end position="47"/>
    </location>
</feature>
<feature type="region of interest" description="Disordered" evidence="1">
    <location>
        <begin position="19"/>
        <end position="53"/>
    </location>
</feature>
<feature type="compositionally biased region" description="Acidic residues" evidence="1">
    <location>
        <begin position="133"/>
        <end position="185"/>
    </location>
</feature>
<keyword evidence="3" id="KW-1185">Reference proteome</keyword>
<evidence type="ECO:0000313" key="2">
    <source>
        <dbReference type="EMBL" id="KAF7390598.1"/>
    </source>
</evidence>
<sequence>MTGLAWSPVFSRLLACGISQQPDRPGAGDDGDGGSGGDRRGMERGEDPGQGVVVGTVGYLTTMTCGRIGSYEMTDPASDIRYHGDTVTPLTWSLLRCELVTICAGFSLDLICLWPTRIRLQDLPSKSILTTKEEEEEDEDEEKEEEEEMEMEEEEEEEEEMEMKEIEKEEEEEEEEEEEVEEEEREIGPVAG</sequence>
<protein>
    <submittedName>
        <fullName evidence="2">Uncharacterized protein</fullName>
    </submittedName>
</protein>
<gene>
    <name evidence="2" type="ORF">H0235_017760</name>
</gene>
<feature type="region of interest" description="Disordered" evidence="1">
    <location>
        <begin position="129"/>
        <end position="192"/>
    </location>
</feature>
<accession>A0A834JKP8</accession>
<reference evidence="2" key="1">
    <citation type="journal article" date="2020" name="G3 (Bethesda)">
        <title>High-Quality Assemblies for Three Invasive Social Wasps from the &lt;i&gt;Vespula&lt;/i&gt; Genus.</title>
        <authorList>
            <person name="Harrop T.W.R."/>
            <person name="Guhlin J."/>
            <person name="McLaughlin G.M."/>
            <person name="Permina E."/>
            <person name="Stockwell P."/>
            <person name="Gilligan J."/>
            <person name="Le Lec M.F."/>
            <person name="Gruber M.A.M."/>
            <person name="Quinn O."/>
            <person name="Lovegrove M."/>
            <person name="Duncan E.J."/>
            <person name="Remnant E.J."/>
            <person name="Van Eeckhoven J."/>
            <person name="Graham B."/>
            <person name="Knapp R.A."/>
            <person name="Langford K.W."/>
            <person name="Kronenberg Z."/>
            <person name="Press M.O."/>
            <person name="Eacker S.M."/>
            <person name="Wilson-Rankin E.E."/>
            <person name="Purcell J."/>
            <person name="Lester P.J."/>
            <person name="Dearden P.K."/>
        </authorList>
    </citation>
    <scope>NUCLEOTIDE SEQUENCE</scope>
    <source>
        <strain evidence="2">Volc-1</strain>
    </source>
</reference>
<name>A0A834JKP8_VESPE</name>
<evidence type="ECO:0000313" key="3">
    <source>
        <dbReference type="Proteomes" id="UP000600918"/>
    </source>
</evidence>
<dbReference type="EMBL" id="JACSDY010000023">
    <property type="protein sequence ID" value="KAF7390598.1"/>
    <property type="molecule type" value="Genomic_DNA"/>
</dbReference>
<evidence type="ECO:0000256" key="1">
    <source>
        <dbReference type="SAM" id="MobiDB-lite"/>
    </source>
</evidence>
<proteinExistence type="predicted"/>
<comment type="caution">
    <text evidence="2">The sequence shown here is derived from an EMBL/GenBank/DDBJ whole genome shotgun (WGS) entry which is preliminary data.</text>
</comment>
<organism evidence="2 3">
    <name type="scientific">Vespula pensylvanica</name>
    <name type="common">Western yellow jacket</name>
    <name type="synonym">Wasp</name>
    <dbReference type="NCBI Taxonomy" id="30213"/>
    <lineage>
        <taxon>Eukaryota</taxon>
        <taxon>Metazoa</taxon>
        <taxon>Ecdysozoa</taxon>
        <taxon>Arthropoda</taxon>
        <taxon>Hexapoda</taxon>
        <taxon>Insecta</taxon>
        <taxon>Pterygota</taxon>
        <taxon>Neoptera</taxon>
        <taxon>Endopterygota</taxon>
        <taxon>Hymenoptera</taxon>
        <taxon>Apocrita</taxon>
        <taxon>Aculeata</taxon>
        <taxon>Vespoidea</taxon>
        <taxon>Vespidae</taxon>
        <taxon>Vespinae</taxon>
        <taxon>Vespula</taxon>
    </lineage>
</organism>
<dbReference type="Proteomes" id="UP000600918">
    <property type="component" value="Unassembled WGS sequence"/>
</dbReference>